<dbReference type="AlphaFoldDB" id="A0A2H9TG41"/>
<evidence type="ECO:0000313" key="2">
    <source>
        <dbReference type="Proteomes" id="UP000240830"/>
    </source>
</evidence>
<organism evidence="1 2">
    <name type="scientific">Paramicrosporidium saccamoebae</name>
    <dbReference type="NCBI Taxonomy" id="1246581"/>
    <lineage>
        <taxon>Eukaryota</taxon>
        <taxon>Fungi</taxon>
        <taxon>Fungi incertae sedis</taxon>
        <taxon>Cryptomycota</taxon>
        <taxon>Cryptomycota incertae sedis</taxon>
        <taxon>Paramicrosporidium</taxon>
    </lineage>
</organism>
<proteinExistence type="predicted"/>
<comment type="caution">
    <text evidence="1">The sequence shown here is derived from an EMBL/GenBank/DDBJ whole genome shotgun (WGS) entry which is preliminary data.</text>
</comment>
<dbReference type="Proteomes" id="UP000240830">
    <property type="component" value="Unassembled WGS sequence"/>
</dbReference>
<reference evidence="1 2" key="1">
    <citation type="submission" date="2016-10" db="EMBL/GenBank/DDBJ databases">
        <title>The genome of Paramicrosporidium saccamoebae is the missing link in understanding Cryptomycota and Microsporidia evolution.</title>
        <authorList>
            <person name="Quandt C.A."/>
            <person name="Beaudet D."/>
            <person name="Corsaro D."/>
            <person name="Michel R."/>
            <person name="Corradi N."/>
            <person name="James T."/>
        </authorList>
    </citation>
    <scope>NUCLEOTIDE SEQUENCE [LARGE SCALE GENOMIC DNA]</scope>
    <source>
        <strain evidence="1 2">KSL3</strain>
    </source>
</reference>
<keyword evidence="2" id="KW-1185">Reference proteome</keyword>
<dbReference type="EMBL" id="MTSL01000208">
    <property type="protein sequence ID" value="PJF16748.1"/>
    <property type="molecule type" value="Genomic_DNA"/>
</dbReference>
<sequence length="96" mass="10811">MASMAYSTWNRRPANVNYLMTRRHTLWRECGSFRVVSTGLNYTGGFGRIAAEREFGNVQCVELLQMDISPASITSLLKTLERESAQSKLATIGTYE</sequence>
<protein>
    <submittedName>
        <fullName evidence="1">Uncharacterized protein</fullName>
    </submittedName>
</protein>
<evidence type="ECO:0000313" key="1">
    <source>
        <dbReference type="EMBL" id="PJF16748.1"/>
    </source>
</evidence>
<gene>
    <name evidence="1" type="ORF">PSACC_03454</name>
</gene>
<name>A0A2H9TG41_9FUNG</name>
<accession>A0A2H9TG41</accession>